<sequence>MDVINTHCLTLTVRKKLIYEASRVNHDLRLVVGHANLLKMLLNLADTAHEREYRHIKAASSALTPSQDEVFRHTQWVSVTFEELEDWIPGENEKDDFTDSFFECGDVDTPENLGLVISFSHISPAELLAPRKD</sequence>
<evidence type="ECO:0000313" key="2">
    <source>
        <dbReference type="Proteomes" id="UP000030104"/>
    </source>
</evidence>
<dbReference type="HOGENOM" id="CLU_1907376_0_0_1"/>
<protein>
    <submittedName>
        <fullName evidence="1">Uncharacterized protein</fullName>
    </submittedName>
</protein>
<dbReference type="AlphaFoldDB" id="A0A0A2KC33"/>
<dbReference type="Proteomes" id="UP000030104">
    <property type="component" value="Unassembled WGS sequence"/>
</dbReference>
<name>A0A0A2KC33_PENIT</name>
<dbReference type="OrthoDB" id="5431245at2759"/>
<reference evidence="1 2" key="1">
    <citation type="journal article" date="2015" name="Mol. Plant Microbe Interact.">
        <title>Genome, transcriptome, and functional analyses of Penicillium expansum provide new insights into secondary metabolism and pathogenicity.</title>
        <authorList>
            <person name="Ballester A.R."/>
            <person name="Marcet-Houben M."/>
            <person name="Levin E."/>
            <person name="Sela N."/>
            <person name="Selma-Lazaro C."/>
            <person name="Carmona L."/>
            <person name="Wisniewski M."/>
            <person name="Droby S."/>
            <person name="Gonzalez-Candelas L."/>
            <person name="Gabaldon T."/>
        </authorList>
    </citation>
    <scope>NUCLEOTIDE SEQUENCE [LARGE SCALE GENOMIC DNA]</scope>
    <source>
        <strain evidence="1 2">PHI-1</strain>
    </source>
</reference>
<dbReference type="STRING" id="40296.A0A0A2KC33"/>
<accession>A0A0A2KC33</accession>
<gene>
    <name evidence="1" type="ORF">PITC_022820</name>
</gene>
<dbReference type="PhylomeDB" id="A0A0A2KC33"/>
<dbReference type="PANTHER" id="PTHR36826">
    <property type="entry name" value="PROTEIN ECM13"/>
    <property type="match status" value="1"/>
</dbReference>
<organism evidence="1 2">
    <name type="scientific">Penicillium italicum</name>
    <name type="common">Blue mold</name>
    <dbReference type="NCBI Taxonomy" id="40296"/>
    <lineage>
        <taxon>Eukaryota</taxon>
        <taxon>Fungi</taxon>
        <taxon>Dikarya</taxon>
        <taxon>Ascomycota</taxon>
        <taxon>Pezizomycotina</taxon>
        <taxon>Eurotiomycetes</taxon>
        <taxon>Eurotiomycetidae</taxon>
        <taxon>Eurotiales</taxon>
        <taxon>Aspergillaceae</taxon>
        <taxon>Penicillium</taxon>
    </lineage>
</organism>
<keyword evidence="2" id="KW-1185">Reference proteome</keyword>
<proteinExistence type="predicted"/>
<comment type="caution">
    <text evidence="1">The sequence shown here is derived from an EMBL/GenBank/DDBJ whole genome shotgun (WGS) entry which is preliminary data.</text>
</comment>
<dbReference type="PANTHER" id="PTHR36826:SF1">
    <property type="entry name" value="PROTEIN ECM13"/>
    <property type="match status" value="1"/>
</dbReference>
<dbReference type="InterPro" id="IPR037738">
    <property type="entry name" value="Ecm13-like"/>
</dbReference>
<dbReference type="EMBL" id="JQGA01001583">
    <property type="protein sequence ID" value="KGO64431.1"/>
    <property type="molecule type" value="Genomic_DNA"/>
</dbReference>
<evidence type="ECO:0000313" key="1">
    <source>
        <dbReference type="EMBL" id="KGO64431.1"/>
    </source>
</evidence>